<keyword evidence="3" id="KW-0106">Calcium</keyword>
<evidence type="ECO:0000256" key="3">
    <source>
        <dbReference type="ARBA" id="ARBA00022837"/>
    </source>
</evidence>
<comment type="caution">
    <text evidence="5">The sequence shown here is derived from an EMBL/GenBank/DDBJ whole genome shotgun (WGS) entry which is preliminary data.</text>
</comment>
<dbReference type="SUPFAM" id="SSF51120">
    <property type="entry name" value="beta-Roll"/>
    <property type="match status" value="5"/>
</dbReference>
<feature type="region of interest" description="Disordered" evidence="4">
    <location>
        <begin position="1"/>
        <end position="26"/>
    </location>
</feature>
<dbReference type="InterPro" id="IPR050557">
    <property type="entry name" value="RTX_toxin/Mannuronan_C5-epim"/>
</dbReference>
<sequence>MTDNNQPSNNMTSISGNAGDNRLRGSGAENEYIQGKEGNDDLAGYRPGDYPTENAYDLLSGGTGDDKLYAVGGSQADLYGDEGNDQITIIENLDNRDLAGNIKIYGGDGDDTVKSYAGDGIKISGGSGKDKIIVYGGTDVEINGNSGNDSIYLNKHSGGYHGDIASIINPGEGNDYVRGSMYSEVLLFNRGDGADRINLASLTTSGRTTEQNIIRFGDNISVSDIDLDDSGSQYIITLKENGINTSDSITILYQDNILLEFADGTSYDINNLPAPVYGTDGNDVISSYQDIKAGDGDDLITLQHSSLPGEPVRTAEGEAGNDTITGESAAGTHLKGGTGDDTLITTMGYNEGMPDAPVTILEGGIGNDQIRTTGSGNEIRFGLGDGQDTLSLTEDWNRLNDDYIQFGAGITQNDLRLITFTDSQDMLLQILQNGEPTGDTMTIQVADGYNQTDYNYTLKFTDGTETSLLSVDGYLQGTSAADTISSYQDIKAGDGDDLITLQHSSLPGEPVRTAEGEAGNDTITGESAAGTHLKGGAGDDTLITTMGYNEGMPDAPVTILEGGIGNDQIRTTGSGNEIRFGLGDGQDTLSLTEDWNRLNDDYIQFGAGITQNDLRLITFTDSQDMLLQILQNGEPTGDTLTIQVADGYNQTDYNYTLKFTDGTETSLLSVDGYLQGTSAADTISSYQDIKAGDGDDLITLQHSSLPGEPVRTAEGEAGNDTITGESAAGTHLKGGAGDDTLITTMGYNEGMPDAPVTILEGGTGNDQIRTTGSGNEIRFGLGDGQDTLSLTEDWHRLNDDYIQFGAGITQNDLRLITFTDSQDMLLQILQNGEPTGDTLTIQVADGYNQINYDYMLKFADGTEIKISQLPTPLMGTDSADILYADSSQHIGVKAGAGDDTIHVSVSEYATEVFIADGEAGNDILITNAAAAVHLKGGAGDDQLEVTDNPVIVQPDTPAVILEGGIGNDTIKTSEQQDIILFNSGDGYDTVTFAMYQAPDSQPDIIRFGEGISASDLSFQGSVDLEISVNNSGQPTGDQITITDIASVDSAIQLEFADGTSHNLSDFWLI</sequence>
<dbReference type="GO" id="GO:0005576">
    <property type="term" value="C:extracellular region"/>
    <property type="evidence" value="ECO:0007669"/>
    <property type="project" value="UniProtKB-SubCell"/>
</dbReference>
<keyword evidence="6" id="KW-1185">Reference proteome</keyword>
<evidence type="ECO:0000256" key="2">
    <source>
        <dbReference type="ARBA" id="ARBA00022525"/>
    </source>
</evidence>
<dbReference type="AlphaFoldDB" id="A0A839IPK8"/>
<evidence type="ECO:0000313" key="6">
    <source>
        <dbReference type="Proteomes" id="UP000565262"/>
    </source>
</evidence>
<dbReference type="PANTHER" id="PTHR38340">
    <property type="entry name" value="S-LAYER PROTEIN"/>
    <property type="match status" value="1"/>
</dbReference>
<dbReference type="EMBL" id="JACJFM010000007">
    <property type="protein sequence ID" value="MBB1486419.1"/>
    <property type="molecule type" value="Genomic_DNA"/>
</dbReference>
<organism evidence="5 6">
    <name type="scientific">Oceanospirillum sediminis</name>
    <dbReference type="NCBI Taxonomy" id="2760088"/>
    <lineage>
        <taxon>Bacteria</taxon>
        <taxon>Pseudomonadati</taxon>
        <taxon>Pseudomonadota</taxon>
        <taxon>Gammaproteobacteria</taxon>
        <taxon>Oceanospirillales</taxon>
        <taxon>Oceanospirillaceae</taxon>
        <taxon>Oceanospirillum</taxon>
    </lineage>
</organism>
<dbReference type="PRINTS" id="PR00313">
    <property type="entry name" value="CABNDNGRPT"/>
</dbReference>
<gene>
    <name evidence="5" type="ORF">H4O21_07335</name>
</gene>
<keyword evidence="2" id="KW-0964">Secreted</keyword>
<dbReference type="InterPro" id="IPR001343">
    <property type="entry name" value="Hemolysn_Ca-bd"/>
</dbReference>
<dbReference type="RefSeq" id="WP_182808204.1">
    <property type="nucleotide sequence ID" value="NZ_JACJFM010000007.1"/>
</dbReference>
<dbReference type="Proteomes" id="UP000565262">
    <property type="component" value="Unassembled WGS sequence"/>
</dbReference>
<evidence type="ECO:0000256" key="1">
    <source>
        <dbReference type="ARBA" id="ARBA00004613"/>
    </source>
</evidence>
<reference evidence="5 6" key="1">
    <citation type="submission" date="2020-08" db="EMBL/GenBank/DDBJ databases">
        <title>Oceanospirillum sp. nov. isolated from marine sediment.</title>
        <authorList>
            <person name="Ji X."/>
        </authorList>
    </citation>
    <scope>NUCLEOTIDE SEQUENCE [LARGE SCALE GENOMIC DNA]</scope>
    <source>
        <strain evidence="5 6">D5</strain>
    </source>
</reference>
<dbReference type="PANTHER" id="PTHR38340:SF1">
    <property type="entry name" value="S-LAYER PROTEIN"/>
    <property type="match status" value="1"/>
</dbReference>
<dbReference type="Gene3D" id="2.160.20.160">
    <property type="match status" value="4"/>
</dbReference>
<name>A0A839IPK8_9GAMM</name>
<dbReference type="Pfam" id="PF00353">
    <property type="entry name" value="HemolysinCabind"/>
    <property type="match status" value="5"/>
</dbReference>
<feature type="compositionally biased region" description="Polar residues" evidence="4">
    <location>
        <begin position="1"/>
        <end position="18"/>
    </location>
</feature>
<protein>
    <recommendedName>
        <fullName evidence="7">Haemolysin-type calcium binding-related domain-containing protein</fullName>
    </recommendedName>
</protein>
<evidence type="ECO:0008006" key="7">
    <source>
        <dbReference type="Google" id="ProtNLM"/>
    </source>
</evidence>
<evidence type="ECO:0000313" key="5">
    <source>
        <dbReference type="EMBL" id="MBB1486419.1"/>
    </source>
</evidence>
<proteinExistence type="predicted"/>
<evidence type="ECO:0000256" key="4">
    <source>
        <dbReference type="SAM" id="MobiDB-lite"/>
    </source>
</evidence>
<dbReference type="GO" id="GO:0005509">
    <property type="term" value="F:calcium ion binding"/>
    <property type="evidence" value="ECO:0007669"/>
    <property type="project" value="InterPro"/>
</dbReference>
<dbReference type="InterPro" id="IPR011049">
    <property type="entry name" value="Serralysin-like_metalloprot_C"/>
</dbReference>
<comment type="subcellular location">
    <subcellularLocation>
        <location evidence="1">Secreted</location>
    </subcellularLocation>
</comment>
<accession>A0A839IPK8</accession>